<dbReference type="SUPFAM" id="SSF47090">
    <property type="entry name" value="PGBD-like"/>
    <property type="match status" value="1"/>
</dbReference>
<evidence type="ECO:0000313" key="4">
    <source>
        <dbReference type="Proteomes" id="UP000305906"/>
    </source>
</evidence>
<dbReference type="PROSITE" id="PS51318">
    <property type="entry name" value="TAT"/>
    <property type="match status" value="1"/>
</dbReference>
<protein>
    <submittedName>
        <fullName evidence="3">Peptidoglycan-binding protein</fullName>
    </submittedName>
</protein>
<name>A0A5R9FPR1_9ACTN</name>
<dbReference type="AlphaFoldDB" id="A0A5R9FPR1"/>
<keyword evidence="1" id="KW-0732">Signal</keyword>
<proteinExistence type="predicted"/>
<accession>A0A5R9FPR1</accession>
<comment type="caution">
    <text evidence="3">The sequence shown here is derived from an EMBL/GenBank/DDBJ whole genome shotgun (WGS) entry which is preliminary data.</text>
</comment>
<dbReference type="InterPro" id="IPR006311">
    <property type="entry name" value="TAT_signal"/>
</dbReference>
<dbReference type="Gene3D" id="1.10.101.10">
    <property type="entry name" value="PGBD-like superfamily/PGBD"/>
    <property type="match status" value="1"/>
</dbReference>
<gene>
    <name evidence="3" type="ORF">FE633_14970</name>
</gene>
<feature type="chain" id="PRO_5024372600" evidence="1">
    <location>
        <begin position="31"/>
        <end position="139"/>
    </location>
</feature>
<dbReference type="InterPro" id="IPR036365">
    <property type="entry name" value="PGBD-like_sf"/>
</dbReference>
<evidence type="ECO:0000259" key="2">
    <source>
        <dbReference type="Pfam" id="PF01471"/>
    </source>
</evidence>
<dbReference type="EMBL" id="VBZC01000014">
    <property type="protein sequence ID" value="TLS45371.1"/>
    <property type="molecule type" value="Genomic_DNA"/>
</dbReference>
<feature type="signal peptide" evidence="1">
    <location>
        <begin position="1"/>
        <end position="30"/>
    </location>
</feature>
<dbReference type="InterPro" id="IPR036366">
    <property type="entry name" value="PGBDSf"/>
</dbReference>
<keyword evidence="4" id="KW-1185">Reference proteome</keyword>
<sequence>MSMRRLALGLAALATAAASVTAVGTGTAHAATPTCNTAISYTTVHGFTATIPSAGGNVSCLLARGNNGSAVKALQSALNDCYGENLVKDGIFGAGTQAALRRAQSDEGQTADGVYGPRTRDAIHWRVPGFACDRVNGPG</sequence>
<dbReference type="Pfam" id="PF01471">
    <property type="entry name" value="PG_binding_1"/>
    <property type="match status" value="1"/>
</dbReference>
<dbReference type="Proteomes" id="UP000305906">
    <property type="component" value="Unassembled WGS sequence"/>
</dbReference>
<evidence type="ECO:0000313" key="3">
    <source>
        <dbReference type="EMBL" id="TLS45371.1"/>
    </source>
</evidence>
<organism evidence="3 4">
    <name type="scientific">Streptomyces montanus</name>
    <dbReference type="NCBI Taxonomy" id="2580423"/>
    <lineage>
        <taxon>Bacteria</taxon>
        <taxon>Bacillati</taxon>
        <taxon>Actinomycetota</taxon>
        <taxon>Actinomycetes</taxon>
        <taxon>Kitasatosporales</taxon>
        <taxon>Streptomycetaceae</taxon>
        <taxon>Streptomyces</taxon>
    </lineage>
</organism>
<dbReference type="InterPro" id="IPR002477">
    <property type="entry name" value="Peptidoglycan-bd-like"/>
</dbReference>
<evidence type="ECO:0000256" key="1">
    <source>
        <dbReference type="SAM" id="SignalP"/>
    </source>
</evidence>
<feature type="domain" description="Peptidoglycan binding-like" evidence="2">
    <location>
        <begin position="67"/>
        <end position="123"/>
    </location>
</feature>
<reference evidence="3 4" key="1">
    <citation type="submission" date="2019-05" db="EMBL/GenBank/DDBJ databases">
        <title>Streptomyces sp. NEAU-C151, a novel actinomycete isolated from soil.</title>
        <authorList>
            <person name="Han L."/>
            <person name="Jiang H."/>
        </authorList>
    </citation>
    <scope>NUCLEOTIDE SEQUENCE [LARGE SCALE GENOMIC DNA]</scope>
    <source>
        <strain evidence="3 4">NEAU-C151</strain>
    </source>
</reference>